<dbReference type="OrthoDB" id="780445at2759"/>
<gene>
    <name evidence="3" type="ORF">AQUCO_01400773v1</name>
</gene>
<dbReference type="PANTHER" id="PTHR37716">
    <property type="entry name" value="OS07G0568900 PROTEIN"/>
    <property type="match status" value="1"/>
</dbReference>
<evidence type="ECO:0000256" key="1">
    <source>
        <dbReference type="SAM" id="Coils"/>
    </source>
</evidence>
<dbReference type="PANTHER" id="PTHR37716:SF1">
    <property type="entry name" value="OS07G0568900 PROTEIN"/>
    <property type="match status" value="1"/>
</dbReference>
<dbReference type="EMBL" id="KZ305031">
    <property type="protein sequence ID" value="PIA48391.1"/>
    <property type="molecule type" value="Genomic_DNA"/>
</dbReference>
<organism evidence="3 4">
    <name type="scientific">Aquilegia coerulea</name>
    <name type="common">Rocky mountain columbine</name>
    <dbReference type="NCBI Taxonomy" id="218851"/>
    <lineage>
        <taxon>Eukaryota</taxon>
        <taxon>Viridiplantae</taxon>
        <taxon>Streptophyta</taxon>
        <taxon>Embryophyta</taxon>
        <taxon>Tracheophyta</taxon>
        <taxon>Spermatophyta</taxon>
        <taxon>Magnoliopsida</taxon>
        <taxon>Ranunculales</taxon>
        <taxon>Ranunculaceae</taxon>
        <taxon>Thalictroideae</taxon>
        <taxon>Aquilegia</taxon>
    </lineage>
</organism>
<reference evidence="3 4" key="1">
    <citation type="submission" date="2017-09" db="EMBL/GenBank/DDBJ databases">
        <title>WGS assembly of Aquilegia coerulea Goldsmith.</title>
        <authorList>
            <person name="Hodges S."/>
            <person name="Kramer E."/>
            <person name="Nordborg M."/>
            <person name="Tomkins J."/>
            <person name="Borevitz J."/>
            <person name="Derieg N."/>
            <person name="Yan J."/>
            <person name="Mihaltcheva S."/>
            <person name="Hayes R.D."/>
            <person name="Rokhsar D."/>
        </authorList>
    </citation>
    <scope>NUCLEOTIDE SEQUENCE [LARGE SCALE GENOMIC DNA]</scope>
    <source>
        <strain evidence="4">cv. Goldsmith</strain>
    </source>
</reference>
<evidence type="ECO:0008006" key="5">
    <source>
        <dbReference type="Google" id="ProtNLM"/>
    </source>
</evidence>
<keyword evidence="4" id="KW-1185">Reference proteome</keyword>
<evidence type="ECO:0000256" key="2">
    <source>
        <dbReference type="SAM" id="Phobius"/>
    </source>
</evidence>
<dbReference type="AlphaFoldDB" id="A0A2G5DY12"/>
<proteinExistence type="predicted"/>
<name>A0A2G5DY12_AQUCA</name>
<keyword evidence="2" id="KW-1133">Transmembrane helix</keyword>
<dbReference type="InParanoid" id="A0A2G5DY12"/>
<protein>
    <recommendedName>
        <fullName evidence="5">Transmembrane protein</fullName>
    </recommendedName>
</protein>
<accession>A0A2G5DY12</accession>
<evidence type="ECO:0000313" key="3">
    <source>
        <dbReference type="EMBL" id="PIA48391.1"/>
    </source>
</evidence>
<dbReference type="FunCoup" id="A0A2G5DY12">
    <property type="interactions" value="978"/>
</dbReference>
<keyword evidence="2" id="KW-0812">Transmembrane</keyword>
<sequence>MLLQKLPLTSPLPLIKHRSNCSFLFHEVKFKTSRTSNYSPLCAVEKESDLELDQDKAREALEKLDQQLQSLSKKQVTKPRKKVITPIVEYDREKQTMMKEDMPDFSDSYFAFSALALLALTIMYNLFFITIIKPSIDGP</sequence>
<dbReference type="GO" id="GO:0009535">
    <property type="term" value="C:chloroplast thylakoid membrane"/>
    <property type="evidence" value="ECO:0007669"/>
    <property type="project" value="TreeGrafter"/>
</dbReference>
<dbReference type="Proteomes" id="UP000230069">
    <property type="component" value="Unassembled WGS sequence"/>
</dbReference>
<keyword evidence="1" id="KW-0175">Coiled coil</keyword>
<keyword evidence="2" id="KW-0472">Membrane</keyword>
<feature type="coiled-coil region" evidence="1">
    <location>
        <begin position="47"/>
        <end position="74"/>
    </location>
</feature>
<evidence type="ECO:0000313" key="4">
    <source>
        <dbReference type="Proteomes" id="UP000230069"/>
    </source>
</evidence>
<feature type="transmembrane region" description="Helical" evidence="2">
    <location>
        <begin position="109"/>
        <end position="132"/>
    </location>
</feature>